<proteinExistence type="predicted"/>
<dbReference type="PANTHER" id="PTHR47893:SF1">
    <property type="entry name" value="REGULATORY PROTEIN PCHR"/>
    <property type="match status" value="1"/>
</dbReference>
<gene>
    <name evidence="4" type="ORF">SOCE26_061260</name>
</gene>
<dbReference type="PROSITE" id="PS01124">
    <property type="entry name" value="HTH_ARAC_FAMILY_2"/>
    <property type="match status" value="1"/>
</dbReference>
<protein>
    <recommendedName>
        <fullName evidence="3">HTH araC/xylS-type domain-containing protein</fullName>
    </recommendedName>
</protein>
<evidence type="ECO:0000256" key="1">
    <source>
        <dbReference type="ARBA" id="ARBA00023015"/>
    </source>
</evidence>
<dbReference type="GO" id="GO:0043565">
    <property type="term" value="F:sequence-specific DNA binding"/>
    <property type="evidence" value="ECO:0007669"/>
    <property type="project" value="InterPro"/>
</dbReference>
<dbReference type="InterPro" id="IPR018060">
    <property type="entry name" value="HTH_AraC"/>
</dbReference>
<dbReference type="PANTHER" id="PTHR47893">
    <property type="entry name" value="REGULATORY PROTEIN PCHR"/>
    <property type="match status" value="1"/>
</dbReference>
<keyword evidence="2" id="KW-0804">Transcription</keyword>
<dbReference type="RefSeq" id="WP_199789366.1">
    <property type="nucleotide sequence ID" value="NZ_CP012673.1"/>
</dbReference>
<evidence type="ECO:0000313" key="5">
    <source>
        <dbReference type="Proteomes" id="UP000238348"/>
    </source>
</evidence>
<name>A0A2L0EZE4_SORCE</name>
<dbReference type="EMBL" id="CP012673">
    <property type="protein sequence ID" value="AUX44660.1"/>
    <property type="molecule type" value="Genomic_DNA"/>
</dbReference>
<dbReference type="SUPFAM" id="SSF46689">
    <property type="entry name" value="Homeodomain-like"/>
    <property type="match status" value="1"/>
</dbReference>
<dbReference type="GO" id="GO:0003700">
    <property type="term" value="F:DNA-binding transcription factor activity"/>
    <property type="evidence" value="ECO:0007669"/>
    <property type="project" value="InterPro"/>
</dbReference>
<keyword evidence="1" id="KW-0805">Transcription regulation</keyword>
<dbReference type="AlphaFoldDB" id="A0A2L0EZE4"/>
<feature type="domain" description="HTH araC/xylS-type" evidence="3">
    <location>
        <begin position="142"/>
        <end position="206"/>
    </location>
</feature>
<evidence type="ECO:0000256" key="2">
    <source>
        <dbReference type="ARBA" id="ARBA00023163"/>
    </source>
</evidence>
<evidence type="ECO:0000313" key="4">
    <source>
        <dbReference type="EMBL" id="AUX44660.1"/>
    </source>
</evidence>
<evidence type="ECO:0000259" key="3">
    <source>
        <dbReference type="PROSITE" id="PS01124"/>
    </source>
</evidence>
<sequence length="206" mass="23017">MRSSDGDGHLLGGGTFQIGQVKKPLRLVCEWDASALGQDQDNICLTIDGRRLRELLGSKVLPAPLERILADPGAYPRATQAMSPALYRLLDEILRCGARGMSRQLYLEAKGLELMAAMIDLLEESESAASPLLSQHDIDRLERARHILLARMADPPALPELARHAGLNEVKLKAGFRALFGASVFAYLRNHRLDEAHRLLRHRWRR</sequence>
<organism evidence="4 5">
    <name type="scientific">Sorangium cellulosum</name>
    <name type="common">Polyangium cellulosum</name>
    <dbReference type="NCBI Taxonomy" id="56"/>
    <lineage>
        <taxon>Bacteria</taxon>
        <taxon>Pseudomonadati</taxon>
        <taxon>Myxococcota</taxon>
        <taxon>Polyangia</taxon>
        <taxon>Polyangiales</taxon>
        <taxon>Polyangiaceae</taxon>
        <taxon>Sorangium</taxon>
    </lineage>
</organism>
<dbReference type="Proteomes" id="UP000238348">
    <property type="component" value="Chromosome"/>
</dbReference>
<accession>A0A2L0EZE4</accession>
<dbReference type="Gene3D" id="1.10.10.60">
    <property type="entry name" value="Homeodomain-like"/>
    <property type="match status" value="1"/>
</dbReference>
<dbReference type="InterPro" id="IPR009057">
    <property type="entry name" value="Homeodomain-like_sf"/>
</dbReference>
<reference evidence="4 5" key="1">
    <citation type="submission" date="2015-09" db="EMBL/GenBank/DDBJ databases">
        <title>Sorangium comparison.</title>
        <authorList>
            <person name="Zaburannyi N."/>
            <person name="Bunk B."/>
            <person name="Overmann J."/>
            <person name="Mueller R."/>
        </authorList>
    </citation>
    <scope>NUCLEOTIDE SEQUENCE [LARGE SCALE GENOMIC DNA]</scope>
    <source>
        <strain evidence="4 5">So ce26</strain>
    </source>
</reference>
<dbReference type="InterPro" id="IPR053142">
    <property type="entry name" value="PchR_regulatory_protein"/>
</dbReference>